<dbReference type="GO" id="GO:0033214">
    <property type="term" value="P:siderophore-iron import into cell"/>
    <property type="evidence" value="ECO:0007669"/>
    <property type="project" value="TreeGrafter"/>
</dbReference>
<sequence length="352" mass="38456">MNLYKDIRLTIIFFTLTVLLIFSIIYTISIGSTPISSKTVFGILVDKIFLDGKGLKEGIWAMPDFQIVWNIRLPRVLFGLICGMGLSVCGVVMQSLVMNSIADPYILGISSGASAGASFALLIPLPFFQGQYQTSIIAMVGAFIASFMVYYMAKITGGGRIHPVSLLLSGTSINALMSAITNFLIFIAKSPESISAVYNWQMGTVASASWNNIRLPFFTVFMGLMIFIVFSPKLNMLMLGDEYAYAMGVNVKRFRFIMFFVCSLIVASLVSVTGIIGFVGLVIPHIVRLFVKSSNNRVVIPLSAILGSIYLIWSDALARSLFSIAELPIGIITAFIGAPCLLYLMIKRKFGG</sequence>
<comment type="similarity">
    <text evidence="2">Belongs to the binding-protein-dependent transport system permease family. FecCD subfamily.</text>
</comment>
<evidence type="ECO:0000256" key="8">
    <source>
        <dbReference type="SAM" id="Phobius"/>
    </source>
</evidence>
<keyword evidence="4" id="KW-1003">Cell membrane</keyword>
<name>A0A9D9H4M0_9FIRM</name>
<dbReference type="Gene3D" id="1.10.3470.10">
    <property type="entry name" value="ABC transporter involved in vitamin B12 uptake, BtuC"/>
    <property type="match status" value="1"/>
</dbReference>
<dbReference type="InterPro" id="IPR000522">
    <property type="entry name" value="ABC_transptr_permease_BtuC"/>
</dbReference>
<dbReference type="SUPFAM" id="SSF81345">
    <property type="entry name" value="ABC transporter involved in vitamin B12 uptake, BtuC"/>
    <property type="match status" value="1"/>
</dbReference>
<keyword evidence="5 8" id="KW-0812">Transmembrane</keyword>
<feature type="transmembrane region" description="Helical" evidence="8">
    <location>
        <begin position="295"/>
        <end position="313"/>
    </location>
</feature>
<keyword evidence="7 8" id="KW-0472">Membrane</keyword>
<feature type="transmembrane region" description="Helical" evidence="8">
    <location>
        <begin position="134"/>
        <end position="153"/>
    </location>
</feature>
<dbReference type="GO" id="GO:0005886">
    <property type="term" value="C:plasma membrane"/>
    <property type="evidence" value="ECO:0007669"/>
    <property type="project" value="UniProtKB-SubCell"/>
</dbReference>
<feature type="transmembrane region" description="Helical" evidence="8">
    <location>
        <begin position="325"/>
        <end position="346"/>
    </location>
</feature>
<dbReference type="PANTHER" id="PTHR30472:SF25">
    <property type="entry name" value="ABC TRANSPORTER PERMEASE PROTEIN MJ0876-RELATED"/>
    <property type="match status" value="1"/>
</dbReference>
<evidence type="ECO:0000256" key="4">
    <source>
        <dbReference type="ARBA" id="ARBA00022475"/>
    </source>
</evidence>
<dbReference type="Proteomes" id="UP000823611">
    <property type="component" value="Unassembled WGS sequence"/>
</dbReference>
<feature type="transmembrane region" description="Helical" evidence="8">
    <location>
        <begin position="76"/>
        <end position="93"/>
    </location>
</feature>
<dbReference type="AlphaFoldDB" id="A0A9D9H4M0"/>
<feature type="transmembrane region" description="Helical" evidence="8">
    <location>
        <begin position="105"/>
        <end position="128"/>
    </location>
</feature>
<protein>
    <submittedName>
        <fullName evidence="9">Iron ABC transporter permease</fullName>
    </submittedName>
</protein>
<comment type="caution">
    <text evidence="9">The sequence shown here is derived from an EMBL/GenBank/DDBJ whole genome shotgun (WGS) entry which is preliminary data.</text>
</comment>
<dbReference type="GO" id="GO:0022857">
    <property type="term" value="F:transmembrane transporter activity"/>
    <property type="evidence" value="ECO:0007669"/>
    <property type="project" value="InterPro"/>
</dbReference>
<evidence type="ECO:0000256" key="7">
    <source>
        <dbReference type="ARBA" id="ARBA00023136"/>
    </source>
</evidence>
<dbReference type="Pfam" id="PF01032">
    <property type="entry name" value="FecCD"/>
    <property type="match status" value="1"/>
</dbReference>
<dbReference type="EMBL" id="JADIMX010000127">
    <property type="protein sequence ID" value="MBO8435007.1"/>
    <property type="molecule type" value="Genomic_DNA"/>
</dbReference>
<evidence type="ECO:0000256" key="2">
    <source>
        <dbReference type="ARBA" id="ARBA00007935"/>
    </source>
</evidence>
<proteinExistence type="inferred from homology"/>
<gene>
    <name evidence="9" type="ORF">IAC55_06785</name>
</gene>
<evidence type="ECO:0000313" key="10">
    <source>
        <dbReference type="Proteomes" id="UP000823611"/>
    </source>
</evidence>
<feature type="transmembrane region" description="Helical" evidence="8">
    <location>
        <begin position="215"/>
        <end position="235"/>
    </location>
</feature>
<dbReference type="FunFam" id="1.10.3470.10:FF:000001">
    <property type="entry name" value="Vitamin B12 ABC transporter permease BtuC"/>
    <property type="match status" value="1"/>
</dbReference>
<reference evidence="9" key="2">
    <citation type="journal article" date="2021" name="PeerJ">
        <title>Extensive microbial diversity within the chicken gut microbiome revealed by metagenomics and culture.</title>
        <authorList>
            <person name="Gilroy R."/>
            <person name="Ravi A."/>
            <person name="Getino M."/>
            <person name="Pursley I."/>
            <person name="Horton D.L."/>
            <person name="Alikhan N.F."/>
            <person name="Baker D."/>
            <person name="Gharbi K."/>
            <person name="Hall N."/>
            <person name="Watson M."/>
            <person name="Adriaenssens E.M."/>
            <person name="Foster-Nyarko E."/>
            <person name="Jarju S."/>
            <person name="Secka A."/>
            <person name="Antonio M."/>
            <person name="Oren A."/>
            <person name="Chaudhuri R.R."/>
            <person name="La Ragione R."/>
            <person name="Hildebrand F."/>
            <person name="Pallen M.J."/>
        </authorList>
    </citation>
    <scope>NUCLEOTIDE SEQUENCE</scope>
    <source>
        <strain evidence="9">F6-4510</strain>
    </source>
</reference>
<accession>A0A9D9H4M0</accession>
<dbReference type="InterPro" id="IPR037294">
    <property type="entry name" value="ABC_BtuC-like"/>
</dbReference>
<keyword evidence="6 8" id="KW-1133">Transmembrane helix</keyword>
<dbReference type="CDD" id="cd06550">
    <property type="entry name" value="TM_ABC_iron-siderophores_like"/>
    <property type="match status" value="1"/>
</dbReference>
<feature type="transmembrane region" description="Helical" evidence="8">
    <location>
        <begin position="256"/>
        <end position="283"/>
    </location>
</feature>
<dbReference type="PANTHER" id="PTHR30472">
    <property type="entry name" value="FERRIC ENTEROBACTIN TRANSPORT SYSTEM PERMEASE PROTEIN"/>
    <property type="match status" value="1"/>
</dbReference>
<feature type="transmembrane region" description="Helical" evidence="8">
    <location>
        <begin position="165"/>
        <end position="188"/>
    </location>
</feature>
<evidence type="ECO:0000256" key="3">
    <source>
        <dbReference type="ARBA" id="ARBA00022448"/>
    </source>
</evidence>
<evidence type="ECO:0000256" key="1">
    <source>
        <dbReference type="ARBA" id="ARBA00004651"/>
    </source>
</evidence>
<evidence type="ECO:0000313" key="9">
    <source>
        <dbReference type="EMBL" id="MBO8435007.1"/>
    </source>
</evidence>
<organism evidence="9 10">
    <name type="scientific">Candidatus Fimicola merdigallinarum</name>
    <dbReference type="NCBI Taxonomy" id="2840819"/>
    <lineage>
        <taxon>Bacteria</taxon>
        <taxon>Bacillati</taxon>
        <taxon>Bacillota</taxon>
        <taxon>Clostridia</taxon>
        <taxon>Lachnospirales</taxon>
        <taxon>Lachnospiraceae</taxon>
        <taxon>Lachnospiraceae incertae sedis</taxon>
        <taxon>Candidatus Fimicola</taxon>
    </lineage>
</organism>
<reference evidence="9" key="1">
    <citation type="submission" date="2020-10" db="EMBL/GenBank/DDBJ databases">
        <authorList>
            <person name="Gilroy R."/>
        </authorList>
    </citation>
    <scope>NUCLEOTIDE SEQUENCE</scope>
    <source>
        <strain evidence="9">F6-4510</strain>
    </source>
</reference>
<comment type="subcellular location">
    <subcellularLocation>
        <location evidence="1">Cell membrane</location>
        <topology evidence="1">Multi-pass membrane protein</topology>
    </subcellularLocation>
</comment>
<evidence type="ECO:0000256" key="6">
    <source>
        <dbReference type="ARBA" id="ARBA00022989"/>
    </source>
</evidence>
<evidence type="ECO:0000256" key="5">
    <source>
        <dbReference type="ARBA" id="ARBA00022692"/>
    </source>
</evidence>
<keyword evidence="3" id="KW-0813">Transport</keyword>
<feature type="transmembrane region" description="Helical" evidence="8">
    <location>
        <begin position="7"/>
        <end position="28"/>
    </location>
</feature>